<reference evidence="2" key="1">
    <citation type="submission" date="2021-03" db="EMBL/GenBank/DDBJ databases">
        <title>Complete Genome of Pseudoalteromonas xiamenensis STKMTI.2, a new potential marine bacterium producing anti-Vibrio compounds.</title>
        <authorList>
            <person name="Handayani D.P."/>
            <person name="Isnansetyo A."/>
            <person name="Istiqomah I."/>
            <person name="Jumina J."/>
        </authorList>
    </citation>
    <scope>NUCLEOTIDE SEQUENCE</scope>
    <source>
        <strain evidence="2">STKMTI.2</strain>
    </source>
</reference>
<dbReference type="Proteomes" id="UP000664904">
    <property type="component" value="Chromosome"/>
</dbReference>
<evidence type="ECO:0000256" key="1">
    <source>
        <dbReference type="SAM" id="Phobius"/>
    </source>
</evidence>
<name>A0A975DGH8_9GAMM</name>
<dbReference type="RefSeq" id="WP_208843072.1">
    <property type="nucleotide sequence ID" value="NZ_CP072133.1"/>
</dbReference>
<dbReference type="KEGG" id="pxi:J5O05_16970"/>
<keyword evidence="1" id="KW-1133">Transmembrane helix</keyword>
<dbReference type="EMBL" id="CP072133">
    <property type="protein sequence ID" value="QTH71431.1"/>
    <property type="molecule type" value="Genomic_DNA"/>
</dbReference>
<accession>A0A975DGH8</accession>
<keyword evidence="3" id="KW-1185">Reference proteome</keyword>
<proteinExistence type="predicted"/>
<organism evidence="2 3">
    <name type="scientific">Pseudoalteromonas xiamenensis</name>
    <dbReference type="NCBI Taxonomy" id="882626"/>
    <lineage>
        <taxon>Bacteria</taxon>
        <taxon>Pseudomonadati</taxon>
        <taxon>Pseudomonadota</taxon>
        <taxon>Gammaproteobacteria</taxon>
        <taxon>Alteromonadales</taxon>
        <taxon>Pseudoalteromonadaceae</taxon>
        <taxon>Pseudoalteromonas</taxon>
    </lineage>
</organism>
<evidence type="ECO:0000313" key="3">
    <source>
        <dbReference type="Proteomes" id="UP000664904"/>
    </source>
</evidence>
<sequence>MKKFIRSIFSTVDQFLKSRFILSVREAFIALLPYFVSSAVAILLLNTVTAFGWYQSDSGVVSRVKQGAESHTRFISRHGELFSWFFSVQKLWN</sequence>
<protein>
    <submittedName>
        <fullName evidence="2">Uncharacterized protein</fullName>
    </submittedName>
</protein>
<gene>
    <name evidence="2" type="ORF">J5O05_16970</name>
</gene>
<feature type="transmembrane region" description="Helical" evidence="1">
    <location>
        <begin position="27"/>
        <end position="54"/>
    </location>
</feature>
<keyword evidence="1" id="KW-0472">Membrane</keyword>
<evidence type="ECO:0000313" key="2">
    <source>
        <dbReference type="EMBL" id="QTH71431.1"/>
    </source>
</evidence>
<keyword evidence="1" id="KW-0812">Transmembrane</keyword>
<dbReference type="AlphaFoldDB" id="A0A975DGH8"/>